<evidence type="ECO:0000313" key="2">
    <source>
        <dbReference type="EMBL" id="PJE78765.1"/>
    </source>
</evidence>
<dbReference type="PANTHER" id="PTHR12126">
    <property type="entry name" value="NADH-UBIQUINONE OXIDOREDUCTASE 39 KDA SUBUNIT-RELATED"/>
    <property type="match status" value="1"/>
</dbReference>
<name>A0A2H9T6B2_9ZZZZ</name>
<gene>
    <name evidence="2" type="ORF">CI610_02288</name>
</gene>
<dbReference type="InterPro" id="IPR051207">
    <property type="entry name" value="ComplexI_NDUFA9_subunit"/>
</dbReference>
<dbReference type="EMBL" id="NSIT01000131">
    <property type="protein sequence ID" value="PJE78765.1"/>
    <property type="molecule type" value="Genomic_DNA"/>
</dbReference>
<feature type="domain" description="NAD(P)-binding" evidence="1">
    <location>
        <begin position="13"/>
        <end position="144"/>
    </location>
</feature>
<dbReference type="InterPro" id="IPR021295">
    <property type="entry name" value="DUF2867"/>
</dbReference>
<proteinExistence type="predicted"/>
<dbReference type="AlphaFoldDB" id="A0A2H9T6B2"/>
<dbReference type="InterPro" id="IPR036291">
    <property type="entry name" value="NAD(P)-bd_dom_sf"/>
</dbReference>
<dbReference type="Gene3D" id="3.40.50.720">
    <property type="entry name" value="NAD(P)-binding Rossmann-like Domain"/>
    <property type="match status" value="1"/>
</dbReference>
<dbReference type="InterPro" id="IPR016040">
    <property type="entry name" value="NAD(P)-bd_dom"/>
</dbReference>
<organism evidence="2">
    <name type="scientific">invertebrate metagenome</name>
    <dbReference type="NCBI Taxonomy" id="1711999"/>
    <lineage>
        <taxon>unclassified sequences</taxon>
        <taxon>metagenomes</taxon>
        <taxon>organismal metagenomes</taxon>
    </lineage>
</organism>
<evidence type="ECO:0000259" key="1">
    <source>
        <dbReference type="Pfam" id="PF13460"/>
    </source>
</evidence>
<protein>
    <recommendedName>
        <fullName evidence="1">NAD(P)-binding domain-containing protein</fullName>
    </recommendedName>
</protein>
<reference evidence="2" key="1">
    <citation type="journal article" date="2017" name="Appl. Environ. Microbiol.">
        <title>Molecular characterization of an Endozoicomonas-like organism causing infection in king scallop Pecten maximus L.</title>
        <authorList>
            <person name="Cano I."/>
            <person name="van Aerle R."/>
            <person name="Ross S."/>
            <person name="Verner-Jeffreys D.W."/>
            <person name="Paley R.K."/>
            <person name="Rimmer G."/>
            <person name="Ryder D."/>
            <person name="Hooper P."/>
            <person name="Stone D."/>
            <person name="Feist S.W."/>
        </authorList>
    </citation>
    <scope>NUCLEOTIDE SEQUENCE</scope>
</reference>
<sequence length="487" mass="55426">MSQKSTKKILVLGATGYIGRQLIPCLLKKNHRVIAAARNPQQLANEKWANHPELTCCPADLTQPDTLAPHLKEVWQVFYLVHGMMAGKEFLNYELQLAHNFVRILKASPVTKVIYLGALQPDHTESPHLLARKATGEILRQSGRQIIELRSGIIIGPGSAAFEVMRDMVYHLPIMTTPKWVRSLSAPIALPDLLNYLSYFIDHPVDGCPVYDIGGPEILSYEEQMRQFSEMIHKRLRIIKLPFLTPTLSSYWLHLITSVPVPVASALVQGLSHDFLPRHSHDISHTIAQKRMSFHDAVQKTLDEETALLDDNIWQYDTHAVSRWRSGFAYYPKQAGFTLRTEKQAAELWSTLTQIGGKNGYFYANSLWKLRGWLDRIIGGKGSLCQRPCRKKLQPGDCIDSWKVLSVQENSRLSLLFGMKAPGLGRLELSIKDKGNYRLLDIRAWWHPAGIRGLLYWLIMLPAHRFIFKGMAKAIHRYSAPHKKARH</sequence>
<dbReference type="GO" id="GO:0044877">
    <property type="term" value="F:protein-containing complex binding"/>
    <property type="evidence" value="ECO:0007669"/>
    <property type="project" value="TreeGrafter"/>
</dbReference>
<dbReference type="Pfam" id="PF13460">
    <property type="entry name" value="NAD_binding_10"/>
    <property type="match status" value="1"/>
</dbReference>
<accession>A0A2H9T6B2</accession>
<dbReference type="SUPFAM" id="SSF51735">
    <property type="entry name" value="NAD(P)-binding Rossmann-fold domains"/>
    <property type="match status" value="1"/>
</dbReference>
<dbReference type="PANTHER" id="PTHR12126:SF11">
    <property type="entry name" value="NADH DEHYDROGENASE [UBIQUINONE] 1 ALPHA SUBCOMPLEX SUBUNIT 9, MITOCHONDRIAL"/>
    <property type="match status" value="1"/>
</dbReference>
<dbReference type="Pfam" id="PF11066">
    <property type="entry name" value="DUF2867"/>
    <property type="match status" value="1"/>
</dbReference>
<comment type="caution">
    <text evidence="2">The sequence shown here is derived from an EMBL/GenBank/DDBJ whole genome shotgun (WGS) entry which is preliminary data.</text>
</comment>